<dbReference type="InterPro" id="IPR055414">
    <property type="entry name" value="LRR_R13L4/SHOC2-like"/>
</dbReference>
<evidence type="ECO:0000256" key="2">
    <source>
        <dbReference type="ARBA" id="ARBA00022737"/>
    </source>
</evidence>
<dbReference type="Pfam" id="PF13855">
    <property type="entry name" value="LRR_8"/>
    <property type="match status" value="1"/>
</dbReference>
<dbReference type="Gene3D" id="1.10.238.10">
    <property type="entry name" value="EF-hand"/>
    <property type="match status" value="1"/>
</dbReference>
<dbReference type="InterPro" id="IPR000008">
    <property type="entry name" value="C2_dom"/>
</dbReference>
<dbReference type="OrthoDB" id="203703at2759"/>
<evidence type="ECO:0000313" key="8">
    <source>
        <dbReference type="Proteomes" id="UP001165065"/>
    </source>
</evidence>
<name>A0A9W7G9A6_9STRA</name>
<keyword evidence="8" id="KW-1185">Reference proteome</keyword>
<dbReference type="SMART" id="SM00364">
    <property type="entry name" value="LRR_BAC"/>
    <property type="match status" value="8"/>
</dbReference>
<dbReference type="PROSITE" id="PS51450">
    <property type="entry name" value="LRR"/>
    <property type="match status" value="3"/>
</dbReference>
<dbReference type="InterPro" id="IPR018247">
    <property type="entry name" value="EF_Hand_1_Ca_BS"/>
</dbReference>
<dbReference type="Gene3D" id="3.80.10.10">
    <property type="entry name" value="Ribonuclease Inhibitor"/>
    <property type="match status" value="4"/>
</dbReference>
<dbReference type="InterPro" id="IPR050216">
    <property type="entry name" value="LRR_domain-containing"/>
</dbReference>
<evidence type="ECO:0000313" key="7">
    <source>
        <dbReference type="EMBL" id="GMI36720.1"/>
    </source>
</evidence>
<organism evidence="7 8">
    <name type="scientific">Triparma columacea</name>
    <dbReference type="NCBI Taxonomy" id="722753"/>
    <lineage>
        <taxon>Eukaryota</taxon>
        <taxon>Sar</taxon>
        <taxon>Stramenopiles</taxon>
        <taxon>Ochrophyta</taxon>
        <taxon>Bolidophyceae</taxon>
        <taxon>Parmales</taxon>
        <taxon>Triparmaceae</taxon>
        <taxon>Triparma</taxon>
    </lineage>
</organism>
<dbReference type="CDD" id="cd00051">
    <property type="entry name" value="EFh"/>
    <property type="match status" value="1"/>
</dbReference>
<dbReference type="InterPro" id="IPR035892">
    <property type="entry name" value="C2_domain_sf"/>
</dbReference>
<sequence length="1597" mass="183266">MGIKEMKEKAKEKSAEKSKLAAESAAKHGTSAGIGLFNGLKKEAIYRGKWMKGMVVGKTDKEALPPPPDKEEEEVVEEKITQGDLIQPYEAGAPLIVTIVSATGLAKADMFGKSDPMCVLEFMGKDIAFTDVCDNTMDPVWYPDKKHTFKIRLPAKSKLPVLKVKVFDSDAPAIMSKVVSSTKTGDFLGEVTLKGIHLLHPEGEEFQTDLTPPPPDGAAEGEVPQKIMGKIYDLKMDPEKTKKYNKLVKGKISISIDRTKVDEQIQRKERAKHEREMKKNRENERYLNMAPPTAVVMKERAGMEGGLWVPKRFAEIKKGDDRHRMNYIEGECELRGLRDLYKLSFTNTRIIQKFKEAESDSDEDSDDDMVIERRVKQRVKLSLYMTKKKPKKRMADIEETGHLVKCDTPDGFIDGLIGKHAKTTNFDVSLKDCPNVEEFAGCVVVKRAEESPITDEPIIFGFARFSQSAKEISGTEMALGMGQAKDRMKKDTQGGVRSTGIEGVNSVAHYSRLAKNAWQFLQLTEEDEINYKQFKSALDLLNIIVLEGRAQRLFNACDLPDESGEASGKVSMTEFEVAMMMNDAVPKTGPDLTPLDAFFIFDVDGSGEINQTEFQECVKALGQLRSDDELLELFVMADKDKSGVIDYKEFKKIWCHSLVDPEVELEKLGVEPHKLSTEGLISKLTRIGPLHRKRVEFIHFLNANALMRQIEKSDKEMLVAFDTVQEKVKRVRIEAQQRKDERKRAKKAEQNIHSREAARDAAFRDKEKRQQIQKEQRERAKQRIQEKVMKEKLQAEKEQAKQREQMMISMNRKEKEAFRIKEIRRKGEDKLVLKDMGYRVVPQDLYKTAEAQAKLANLVILDLSGNKLVELPESDFLFNLNTLRSFNLSHNRIMHVPPEIANCGNLEHWLIDNNDLRELPNEIKFMHEMIHLDASRNKLERIPTEIENMYPLKYLILHSNRISDLGYGFGELAQLQFCNLSSNRLRELPEDFSNLTSLTKLDLSNNAITHLPEYFGSLIMAQQINLSVNQIQVLPDSMCNMEKLEILRINDNWLQEIPACSKGWIACMDLQVKNNKIRRIAPEIGEMLSLQSFYAPMNQIEAIPAEFGMLTALQQLNLRTNWITELPPEIGALVSLQNMDISHNRLNTELPPEFGLLRALRTLDFSHNKISGLPMSFGALECLETLDMGHNTLPSVPQSMMYLQSLRELDCSGNCIKSFPMHLCDLTNLRSLDLSSNSLEYLPTAVDMFTALKKLDLHHNLLRALPLEFATLLDHVQEIDVIQNPFNQFPEKWNYRWTEKEMYQNPSGYSNQEVFEYIKDESMYFTCAEDEWKETGALHFDNRLNFHEFVWGNEEHGVTGVAKRMGKVPVYDKDGIYVIRYDMRWHDRFLAHLKRFYFTAKETGLSPVINELNKEDREDRAKTEELARKRKDDLVLNAKREHEERERRKKVIYDEDVHQKFRRAESHMIERSKRTRHVGNVTNETLLEEIQRRAELQEIGRRGLEKRRMLEAKDEMKRLKDFVNSNVGNLDGVKRTTPIDIVPCWKSKPITNESVPDKRKGAATFKKKFSKKERNYDQFGPGGRDKQDAAALALLGN</sequence>
<dbReference type="SUPFAM" id="SSF49562">
    <property type="entry name" value="C2 domain (Calcium/lipid-binding domain, CaLB)"/>
    <property type="match status" value="1"/>
</dbReference>
<feature type="domain" description="EF-hand" evidence="6">
    <location>
        <begin position="596"/>
        <end position="624"/>
    </location>
</feature>
<dbReference type="SUPFAM" id="SSF52058">
    <property type="entry name" value="L domain-like"/>
    <property type="match status" value="2"/>
</dbReference>
<accession>A0A9W7G9A6</accession>
<evidence type="ECO:0000259" key="6">
    <source>
        <dbReference type="PROSITE" id="PS50222"/>
    </source>
</evidence>
<dbReference type="PANTHER" id="PTHR48051">
    <property type="match status" value="1"/>
</dbReference>
<evidence type="ECO:0008006" key="9">
    <source>
        <dbReference type="Google" id="ProtNLM"/>
    </source>
</evidence>
<comment type="caution">
    <text evidence="7">The sequence shown here is derived from an EMBL/GenBank/DDBJ whole genome shotgun (WGS) entry which is preliminary data.</text>
</comment>
<evidence type="ECO:0000256" key="4">
    <source>
        <dbReference type="SAM" id="MobiDB-lite"/>
    </source>
</evidence>
<dbReference type="Pfam" id="PF13499">
    <property type="entry name" value="EF-hand_7"/>
    <property type="match status" value="1"/>
</dbReference>
<dbReference type="Pfam" id="PF00168">
    <property type="entry name" value="C2"/>
    <property type="match status" value="1"/>
</dbReference>
<dbReference type="SUPFAM" id="SSF47473">
    <property type="entry name" value="EF-hand"/>
    <property type="match status" value="1"/>
</dbReference>
<dbReference type="Pfam" id="PF23598">
    <property type="entry name" value="LRR_14"/>
    <property type="match status" value="1"/>
</dbReference>
<evidence type="ECO:0000256" key="3">
    <source>
        <dbReference type="ARBA" id="ARBA00022837"/>
    </source>
</evidence>
<dbReference type="InterPro" id="IPR001611">
    <property type="entry name" value="Leu-rich_rpt"/>
</dbReference>
<dbReference type="InterPro" id="IPR032675">
    <property type="entry name" value="LRR_dom_sf"/>
</dbReference>
<dbReference type="PANTHER" id="PTHR48051:SF1">
    <property type="entry name" value="RAS SUPPRESSOR PROTEIN 1"/>
    <property type="match status" value="1"/>
</dbReference>
<feature type="region of interest" description="Disordered" evidence="4">
    <location>
        <begin position="735"/>
        <end position="781"/>
    </location>
</feature>
<dbReference type="PRINTS" id="PR00019">
    <property type="entry name" value="LEURICHRPT"/>
</dbReference>
<dbReference type="InterPro" id="IPR003591">
    <property type="entry name" value="Leu-rich_rpt_typical-subtyp"/>
</dbReference>
<evidence type="ECO:0000256" key="1">
    <source>
        <dbReference type="ARBA" id="ARBA00022614"/>
    </source>
</evidence>
<dbReference type="PROSITE" id="PS00018">
    <property type="entry name" value="EF_HAND_1"/>
    <property type="match status" value="2"/>
</dbReference>
<dbReference type="Proteomes" id="UP001165065">
    <property type="component" value="Unassembled WGS sequence"/>
</dbReference>
<dbReference type="SMART" id="SM00369">
    <property type="entry name" value="LRR_TYP"/>
    <property type="match status" value="12"/>
</dbReference>
<keyword evidence="2" id="KW-0677">Repeat</keyword>
<feature type="domain" description="EF-hand" evidence="6">
    <location>
        <begin position="625"/>
        <end position="660"/>
    </location>
</feature>
<keyword evidence="3" id="KW-0106">Calcium</keyword>
<reference evidence="8" key="1">
    <citation type="journal article" date="2023" name="Commun. Biol.">
        <title>Genome analysis of Parmales, the sister group of diatoms, reveals the evolutionary specialization of diatoms from phago-mixotrophs to photoautotrophs.</title>
        <authorList>
            <person name="Ban H."/>
            <person name="Sato S."/>
            <person name="Yoshikawa S."/>
            <person name="Yamada K."/>
            <person name="Nakamura Y."/>
            <person name="Ichinomiya M."/>
            <person name="Sato N."/>
            <person name="Blanc-Mathieu R."/>
            <person name="Endo H."/>
            <person name="Kuwata A."/>
            <person name="Ogata H."/>
        </authorList>
    </citation>
    <scope>NUCLEOTIDE SEQUENCE [LARGE SCALE GENOMIC DNA]</scope>
</reference>
<dbReference type="CDD" id="cd00030">
    <property type="entry name" value="C2"/>
    <property type="match status" value="1"/>
</dbReference>
<keyword evidence="1" id="KW-0433">Leucine-rich repeat</keyword>
<dbReference type="Pfam" id="PF00560">
    <property type="entry name" value="LRR_1"/>
    <property type="match status" value="1"/>
</dbReference>
<dbReference type="GO" id="GO:0005737">
    <property type="term" value="C:cytoplasm"/>
    <property type="evidence" value="ECO:0007669"/>
    <property type="project" value="TreeGrafter"/>
</dbReference>
<dbReference type="SMART" id="SM00365">
    <property type="entry name" value="LRR_SD22"/>
    <property type="match status" value="6"/>
</dbReference>
<dbReference type="PROSITE" id="PS50004">
    <property type="entry name" value="C2"/>
    <property type="match status" value="1"/>
</dbReference>
<dbReference type="Gene3D" id="2.60.40.150">
    <property type="entry name" value="C2 domain"/>
    <property type="match status" value="1"/>
</dbReference>
<evidence type="ECO:0000259" key="5">
    <source>
        <dbReference type="PROSITE" id="PS50004"/>
    </source>
</evidence>
<feature type="compositionally biased region" description="Basic and acidic residues" evidence="4">
    <location>
        <begin position="1"/>
        <end position="20"/>
    </location>
</feature>
<dbReference type="InterPro" id="IPR011992">
    <property type="entry name" value="EF-hand-dom_pair"/>
</dbReference>
<dbReference type="PROSITE" id="PS50222">
    <property type="entry name" value="EF_HAND_2"/>
    <property type="match status" value="2"/>
</dbReference>
<protein>
    <recommendedName>
        <fullName evidence="9">Calmodulin</fullName>
    </recommendedName>
</protein>
<feature type="domain" description="C2" evidence="5">
    <location>
        <begin position="76"/>
        <end position="209"/>
    </location>
</feature>
<feature type="region of interest" description="Disordered" evidence="4">
    <location>
        <begin position="1"/>
        <end position="33"/>
    </location>
</feature>
<gene>
    <name evidence="7" type="ORF">TrCOL_g6265</name>
</gene>
<dbReference type="SMART" id="SM00054">
    <property type="entry name" value="EFh"/>
    <property type="match status" value="2"/>
</dbReference>
<dbReference type="InterPro" id="IPR002048">
    <property type="entry name" value="EF_hand_dom"/>
</dbReference>
<proteinExistence type="predicted"/>
<dbReference type="GO" id="GO:0005509">
    <property type="term" value="F:calcium ion binding"/>
    <property type="evidence" value="ECO:0007669"/>
    <property type="project" value="InterPro"/>
</dbReference>
<dbReference type="EMBL" id="BRYA01000068">
    <property type="protein sequence ID" value="GMI36720.1"/>
    <property type="molecule type" value="Genomic_DNA"/>
</dbReference>